<feature type="non-terminal residue" evidence="2">
    <location>
        <position position="142"/>
    </location>
</feature>
<sequence>MPKPHGGKLINRVLAGEEKDRVEGAKGLPQIVLTKELAKEVQNIAYGVFSPLEGFLTREDYISVLNERRLTTGIPWTIPIVLDISPDSEIKEGNDAALMDEDGPVAIMHIEDVFQYDKEEMAQKVFGTTDLGHPGVANVYRM</sequence>
<dbReference type="InterPro" id="IPR015947">
    <property type="entry name" value="PUA-like_sf"/>
</dbReference>
<dbReference type="Pfam" id="PF14306">
    <property type="entry name" value="PUA_2"/>
    <property type="match status" value="1"/>
</dbReference>
<dbReference type="InterPro" id="IPR025980">
    <property type="entry name" value="ATP-Sase_PUA-like_dom"/>
</dbReference>
<dbReference type="EMBL" id="BARU01039843">
    <property type="protein sequence ID" value="GAH85553.1"/>
    <property type="molecule type" value="Genomic_DNA"/>
</dbReference>
<evidence type="ECO:0000313" key="2">
    <source>
        <dbReference type="EMBL" id="GAH85553.1"/>
    </source>
</evidence>
<gene>
    <name evidence="2" type="ORF">S03H2_61699</name>
</gene>
<reference evidence="2" key="1">
    <citation type="journal article" date="2014" name="Front. Microbiol.">
        <title>High frequency of phylogenetically diverse reductive dehalogenase-homologous genes in deep subseafloor sedimentary metagenomes.</title>
        <authorList>
            <person name="Kawai M."/>
            <person name="Futagami T."/>
            <person name="Toyoda A."/>
            <person name="Takaki Y."/>
            <person name="Nishi S."/>
            <person name="Hori S."/>
            <person name="Arai W."/>
            <person name="Tsubouchi T."/>
            <person name="Morono Y."/>
            <person name="Uchiyama I."/>
            <person name="Ito T."/>
            <person name="Fujiyama A."/>
            <person name="Inagaki F."/>
            <person name="Takami H."/>
        </authorList>
    </citation>
    <scope>NUCLEOTIDE SEQUENCE</scope>
    <source>
        <strain evidence="2">Expedition CK06-06</strain>
    </source>
</reference>
<accession>X1KUA7</accession>
<comment type="caution">
    <text evidence="2">The sequence shown here is derived from an EMBL/GenBank/DDBJ whole genome shotgun (WGS) entry which is preliminary data.</text>
</comment>
<proteinExistence type="predicted"/>
<dbReference type="Gene3D" id="3.10.400.10">
    <property type="entry name" value="Sulfate adenylyltransferase"/>
    <property type="match status" value="1"/>
</dbReference>
<dbReference type="AlphaFoldDB" id="X1KUA7"/>
<feature type="domain" description="ATP-sulfurylase PUA-like" evidence="1">
    <location>
        <begin position="3"/>
        <end position="141"/>
    </location>
</feature>
<name>X1KUA7_9ZZZZ</name>
<dbReference type="PANTHER" id="PTHR43509:SF1">
    <property type="entry name" value="SULFATE ADENYLYLTRANSFERASE"/>
    <property type="match status" value="1"/>
</dbReference>
<dbReference type="SUPFAM" id="SSF88697">
    <property type="entry name" value="PUA domain-like"/>
    <property type="match status" value="1"/>
</dbReference>
<evidence type="ECO:0000259" key="1">
    <source>
        <dbReference type="Pfam" id="PF14306"/>
    </source>
</evidence>
<protein>
    <recommendedName>
        <fullName evidence="1">ATP-sulfurylase PUA-like domain-containing protein</fullName>
    </recommendedName>
</protein>
<dbReference type="PANTHER" id="PTHR43509">
    <property type="match status" value="1"/>
</dbReference>
<organism evidence="2">
    <name type="scientific">marine sediment metagenome</name>
    <dbReference type="NCBI Taxonomy" id="412755"/>
    <lineage>
        <taxon>unclassified sequences</taxon>
        <taxon>metagenomes</taxon>
        <taxon>ecological metagenomes</taxon>
    </lineage>
</organism>